<dbReference type="InterPro" id="IPR011992">
    <property type="entry name" value="EF-hand-dom_pair"/>
</dbReference>
<feature type="domain" description="EH" evidence="2">
    <location>
        <begin position="12"/>
        <end position="77"/>
    </location>
</feature>
<dbReference type="AlphaFoldDB" id="A0AA39NLS5"/>
<dbReference type="SMART" id="SM00027">
    <property type="entry name" value="EH"/>
    <property type="match status" value="2"/>
</dbReference>
<dbReference type="GO" id="GO:0006897">
    <property type="term" value="P:endocytosis"/>
    <property type="evidence" value="ECO:0007669"/>
    <property type="project" value="TreeGrafter"/>
</dbReference>
<evidence type="ECO:0000259" key="2">
    <source>
        <dbReference type="PROSITE" id="PS50031"/>
    </source>
</evidence>
<reference evidence="3" key="1">
    <citation type="submission" date="2023-06" db="EMBL/GenBank/DDBJ databases">
        <authorList>
            <consortium name="Lawrence Berkeley National Laboratory"/>
            <person name="Ahrendt S."/>
            <person name="Sahu N."/>
            <person name="Indic B."/>
            <person name="Wong-Bajracharya J."/>
            <person name="Merenyi Z."/>
            <person name="Ke H.-M."/>
            <person name="Monk M."/>
            <person name="Kocsube S."/>
            <person name="Drula E."/>
            <person name="Lipzen A."/>
            <person name="Balint B."/>
            <person name="Henrissat B."/>
            <person name="Andreopoulos B."/>
            <person name="Martin F.M."/>
            <person name="Harder C.B."/>
            <person name="Rigling D."/>
            <person name="Ford K.L."/>
            <person name="Foster G.D."/>
            <person name="Pangilinan J."/>
            <person name="Papanicolaou A."/>
            <person name="Barry K."/>
            <person name="LaButti K."/>
            <person name="Viragh M."/>
            <person name="Koriabine M."/>
            <person name="Yan M."/>
            <person name="Riley R."/>
            <person name="Champramary S."/>
            <person name="Plett K.L."/>
            <person name="Tsai I.J."/>
            <person name="Slot J."/>
            <person name="Sipos G."/>
            <person name="Plett J."/>
            <person name="Nagy L.G."/>
            <person name="Grigoriev I.V."/>
        </authorList>
    </citation>
    <scope>NUCLEOTIDE SEQUENCE</scope>
    <source>
        <strain evidence="3">CCBAS 213</strain>
    </source>
</reference>
<accession>A0AA39NLS5</accession>
<feature type="domain" description="EH" evidence="2">
    <location>
        <begin position="118"/>
        <end position="208"/>
    </location>
</feature>
<keyword evidence="1" id="KW-0175">Coiled coil</keyword>
<dbReference type="SUPFAM" id="SSF47473">
    <property type="entry name" value="EF-hand"/>
    <property type="match status" value="2"/>
</dbReference>
<evidence type="ECO:0000313" key="3">
    <source>
        <dbReference type="EMBL" id="KAK0467992.1"/>
    </source>
</evidence>
<dbReference type="PROSITE" id="PS50031">
    <property type="entry name" value="EH"/>
    <property type="match status" value="3"/>
</dbReference>
<keyword evidence="4" id="KW-1185">Reference proteome</keyword>
<dbReference type="GeneID" id="85352715"/>
<evidence type="ECO:0000313" key="4">
    <source>
        <dbReference type="Proteomes" id="UP001175211"/>
    </source>
</evidence>
<dbReference type="InterPro" id="IPR000261">
    <property type="entry name" value="EH_dom"/>
</dbReference>
<dbReference type="PANTHER" id="PTHR11216:SF174">
    <property type="entry name" value="GH06923P"/>
    <property type="match status" value="1"/>
</dbReference>
<dbReference type="GO" id="GO:0005737">
    <property type="term" value="C:cytoplasm"/>
    <property type="evidence" value="ECO:0007669"/>
    <property type="project" value="TreeGrafter"/>
</dbReference>
<dbReference type="EMBL" id="JAUEPS010000002">
    <property type="protein sequence ID" value="KAK0467992.1"/>
    <property type="molecule type" value="Genomic_DNA"/>
</dbReference>
<feature type="coiled-coil region" evidence="1">
    <location>
        <begin position="459"/>
        <end position="584"/>
    </location>
</feature>
<dbReference type="Proteomes" id="UP001175211">
    <property type="component" value="Unassembled WGS sequence"/>
</dbReference>
<protein>
    <recommendedName>
        <fullName evidence="2">EH domain-containing protein</fullName>
    </recommendedName>
</protein>
<dbReference type="Gene3D" id="1.10.238.10">
    <property type="entry name" value="EF-hand"/>
    <property type="match status" value="3"/>
</dbReference>
<dbReference type="RefSeq" id="XP_060338267.1">
    <property type="nucleotide sequence ID" value="XM_060469167.1"/>
</dbReference>
<gene>
    <name evidence="3" type="ORF">EV420DRAFT_1473774</name>
</gene>
<proteinExistence type="predicted"/>
<dbReference type="CDD" id="cd00052">
    <property type="entry name" value="EH"/>
    <property type="match status" value="1"/>
</dbReference>
<organism evidence="3 4">
    <name type="scientific">Armillaria tabescens</name>
    <name type="common">Ringless honey mushroom</name>
    <name type="synonym">Agaricus tabescens</name>
    <dbReference type="NCBI Taxonomy" id="1929756"/>
    <lineage>
        <taxon>Eukaryota</taxon>
        <taxon>Fungi</taxon>
        <taxon>Dikarya</taxon>
        <taxon>Basidiomycota</taxon>
        <taxon>Agaricomycotina</taxon>
        <taxon>Agaricomycetes</taxon>
        <taxon>Agaricomycetidae</taxon>
        <taxon>Agaricales</taxon>
        <taxon>Marasmiineae</taxon>
        <taxon>Physalacriaceae</taxon>
        <taxon>Desarmillaria</taxon>
    </lineage>
</organism>
<evidence type="ECO:0000256" key="1">
    <source>
        <dbReference type="SAM" id="Coils"/>
    </source>
</evidence>
<feature type="coiled-coil region" evidence="1">
    <location>
        <begin position="381"/>
        <end position="433"/>
    </location>
</feature>
<feature type="domain" description="EH" evidence="2">
    <location>
        <begin position="269"/>
        <end position="343"/>
    </location>
</feature>
<dbReference type="GO" id="GO:0005886">
    <property type="term" value="C:plasma membrane"/>
    <property type="evidence" value="ECO:0007669"/>
    <property type="project" value="TreeGrafter"/>
</dbReference>
<dbReference type="GO" id="GO:0016197">
    <property type="term" value="P:endosomal transport"/>
    <property type="evidence" value="ECO:0007669"/>
    <property type="project" value="TreeGrafter"/>
</dbReference>
<comment type="caution">
    <text evidence="3">The sequence shown here is derived from an EMBL/GenBank/DDBJ whole genome shotgun (WGS) entry which is preliminary data.</text>
</comment>
<dbReference type="PANTHER" id="PTHR11216">
    <property type="entry name" value="EH DOMAIN"/>
    <property type="match status" value="1"/>
</dbReference>
<name>A0AA39NLS5_ARMTA</name>
<dbReference type="Pfam" id="PF12763">
    <property type="entry name" value="EH"/>
    <property type="match status" value="3"/>
</dbReference>
<sequence length="623" mass="69664">MAVPSFSPEEANIIAKIIPRDAESLGAEAAVEAFEPARLSPKILARVWDIADEGAKGHLSRIEVGVAARLIGWAQRGFAVQAGLAHRPGPLAILHDEVDATGSEVASPPNLPLLSSEDKARYKVIFKQGEPENDILDGVKVWDIILKSRLSMDTLTKIWDLIDVRRCGALNITEFNLVMYLIHGLLDSRFAVVPASLPSHILELAEPDKDVSLSPQSDAASVTATQADAVQGKPSLRNAFTSDFHFIRGSASLETWHLPDIVREYSDFYFDELNPQRKEYIEGDQVVPFLLLSKLPPTDLAHIWNLIDPTSKGHLTRGDFARVIFFVYRQLAGFDIPMTLPSSSRISSIINPFDSPIPTLTRSGVKRSPLSFPEDKPLSPMSDFSHEVESLQQQLASLTQVQLTERSALHSQIHELQLLKDDLLDENRKLRLSLRAKDDSLKRSVTYYTDRVYASNVENTNLQEKIELMEGIISQLEDSHQSALEDLTQTNQFLHTEVDRLSDQLEAANAEQTVQRMVNEELSDELDRLRVQIRELRESTTLLPQSGGDEELQAMINEDLAKENATLRGQVQELGQTLQELQTANSETQDGELRRELEGLRADNHRLSRMPVTEEAPPAYDDI</sequence>